<dbReference type="InterPro" id="IPR035892">
    <property type="entry name" value="C2_domain_sf"/>
</dbReference>
<feature type="compositionally biased region" description="Pro residues" evidence="3">
    <location>
        <begin position="266"/>
        <end position="289"/>
    </location>
</feature>
<accession>A0A1J4JET3</accession>
<name>A0A1J4JET3_9EUKA</name>
<organism evidence="5 6">
    <name type="scientific">Tritrichomonas foetus</name>
    <dbReference type="NCBI Taxonomy" id="1144522"/>
    <lineage>
        <taxon>Eukaryota</taxon>
        <taxon>Metamonada</taxon>
        <taxon>Parabasalia</taxon>
        <taxon>Tritrichomonadida</taxon>
        <taxon>Tritrichomonadidae</taxon>
        <taxon>Tritrichomonas</taxon>
    </lineage>
</organism>
<dbReference type="OrthoDB" id="270970at2759"/>
<evidence type="ECO:0000313" key="5">
    <source>
        <dbReference type="EMBL" id="OHS97177.1"/>
    </source>
</evidence>
<reference evidence="5" key="1">
    <citation type="submission" date="2016-10" db="EMBL/GenBank/DDBJ databases">
        <authorList>
            <person name="Benchimol M."/>
            <person name="Almeida L.G."/>
            <person name="Vasconcelos A.T."/>
            <person name="Perreira-Neves A."/>
            <person name="Rosa I.A."/>
            <person name="Tasca T."/>
            <person name="Bogo M.R."/>
            <person name="de Souza W."/>
        </authorList>
    </citation>
    <scope>NUCLEOTIDE SEQUENCE [LARGE SCALE GENOMIC DNA]</scope>
    <source>
        <strain evidence="5">K</strain>
    </source>
</reference>
<dbReference type="PROSITE" id="PS50004">
    <property type="entry name" value="C2"/>
    <property type="match status" value="1"/>
</dbReference>
<evidence type="ECO:0000256" key="3">
    <source>
        <dbReference type="SAM" id="MobiDB-lite"/>
    </source>
</evidence>
<dbReference type="VEuPathDB" id="TrichDB:TRFO_36667"/>
<dbReference type="PANTHER" id="PTHR45911">
    <property type="entry name" value="C2 DOMAIN-CONTAINING PROTEIN"/>
    <property type="match status" value="1"/>
</dbReference>
<dbReference type="EMBL" id="MLAK01001132">
    <property type="protein sequence ID" value="OHS97177.1"/>
    <property type="molecule type" value="Genomic_DNA"/>
</dbReference>
<dbReference type="RefSeq" id="XP_068350314.1">
    <property type="nucleotide sequence ID" value="XM_068510965.1"/>
</dbReference>
<dbReference type="Gene3D" id="2.60.40.150">
    <property type="entry name" value="C2 domain"/>
    <property type="match status" value="1"/>
</dbReference>
<dbReference type="AlphaFoldDB" id="A0A1J4JET3"/>
<evidence type="ECO:0000256" key="1">
    <source>
        <dbReference type="ARBA" id="ARBA00022723"/>
    </source>
</evidence>
<feature type="domain" description="C2" evidence="4">
    <location>
        <begin position="16"/>
        <end position="133"/>
    </location>
</feature>
<dbReference type="GeneID" id="94845669"/>
<dbReference type="Proteomes" id="UP000179807">
    <property type="component" value="Unassembled WGS sequence"/>
</dbReference>
<dbReference type="GO" id="GO:0005509">
    <property type="term" value="F:calcium ion binding"/>
    <property type="evidence" value="ECO:0007669"/>
    <property type="project" value="TreeGrafter"/>
</dbReference>
<sequence>MKTESCSLKKESVVTKNLKNLFQFISFKSTMAFTLHIKVIEAKNLPKMDLLTKSDPYVVVRVSGSSNFHKTNYKKNTYNPRWNEEFHFPVGNVATDFLNIKMYDKDLVNDDEMSTLEVPLSSLQPGRVIDQWYELRPCRRIRKGGSIHLVTHIAPTGSPPFVDCPAMPAMQAIAGFHNSMMGMGNAMMGAVPGMAPPMSMPMYPMGAPMAPQMAPPMSTPMMQQPAYGQTAYNTPQQQPPGMMGQPAYGMQQPAQSMYAMPQQPMMQPPAYPQQPGYPQPGYPPNPYGY</sequence>
<dbReference type="Pfam" id="PF00168">
    <property type="entry name" value="C2"/>
    <property type="match status" value="1"/>
</dbReference>
<dbReference type="CDD" id="cd00030">
    <property type="entry name" value="C2"/>
    <property type="match status" value="1"/>
</dbReference>
<keyword evidence="1" id="KW-0479">Metal-binding</keyword>
<dbReference type="GO" id="GO:0016020">
    <property type="term" value="C:membrane"/>
    <property type="evidence" value="ECO:0007669"/>
    <property type="project" value="TreeGrafter"/>
</dbReference>
<comment type="caution">
    <text evidence="5">The sequence shown here is derived from an EMBL/GenBank/DDBJ whole genome shotgun (WGS) entry which is preliminary data.</text>
</comment>
<dbReference type="SMART" id="SM00239">
    <property type="entry name" value="C2"/>
    <property type="match status" value="1"/>
</dbReference>
<evidence type="ECO:0000256" key="2">
    <source>
        <dbReference type="ARBA" id="ARBA00022837"/>
    </source>
</evidence>
<feature type="region of interest" description="Disordered" evidence="3">
    <location>
        <begin position="262"/>
        <end position="289"/>
    </location>
</feature>
<proteinExistence type="predicted"/>
<dbReference type="InterPro" id="IPR000008">
    <property type="entry name" value="C2_dom"/>
</dbReference>
<dbReference type="PANTHER" id="PTHR45911:SF4">
    <property type="entry name" value="MULTIPLE C2 AND TRANSMEMBRANE DOMAIN-CONTAINING PROTEIN"/>
    <property type="match status" value="1"/>
</dbReference>
<evidence type="ECO:0000259" key="4">
    <source>
        <dbReference type="PROSITE" id="PS50004"/>
    </source>
</evidence>
<protein>
    <submittedName>
        <fullName evidence="5">XYPPX repeat family protein</fullName>
    </submittedName>
</protein>
<gene>
    <name evidence="5" type="ORF">TRFO_36667</name>
</gene>
<evidence type="ECO:0000313" key="6">
    <source>
        <dbReference type="Proteomes" id="UP000179807"/>
    </source>
</evidence>
<keyword evidence="2" id="KW-0106">Calcium</keyword>
<keyword evidence="6" id="KW-1185">Reference proteome</keyword>
<dbReference type="SUPFAM" id="SSF49562">
    <property type="entry name" value="C2 domain (Calcium/lipid-binding domain, CaLB)"/>
    <property type="match status" value="1"/>
</dbReference>